<gene>
    <name evidence="10" type="ORF">GGQ59_002479</name>
</gene>
<dbReference type="InterPro" id="IPR033126">
    <property type="entry name" value="Glyco_hydro_9_Asp/Glu_AS"/>
</dbReference>
<organism evidence="10 11">
    <name type="scientific">Parvularcula dongshanensis</name>
    <dbReference type="NCBI Taxonomy" id="1173995"/>
    <lineage>
        <taxon>Bacteria</taxon>
        <taxon>Pseudomonadati</taxon>
        <taxon>Pseudomonadota</taxon>
        <taxon>Alphaproteobacteria</taxon>
        <taxon>Parvularculales</taxon>
        <taxon>Parvularculaceae</taxon>
        <taxon>Parvularcula</taxon>
    </lineage>
</organism>
<keyword evidence="5 6" id="KW-0624">Polysaccharide degradation</keyword>
<dbReference type="GO" id="GO:0008810">
    <property type="term" value="F:cellulase activity"/>
    <property type="evidence" value="ECO:0007669"/>
    <property type="project" value="UniProtKB-EC"/>
</dbReference>
<dbReference type="SUPFAM" id="SSF48208">
    <property type="entry name" value="Six-hairpin glycosidases"/>
    <property type="match status" value="1"/>
</dbReference>
<feature type="active site" evidence="6">
    <location>
        <position position="597"/>
    </location>
</feature>
<dbReference type="InterPro" id="IPR001701">
    <property type="entry name" value="Glyco_hydro_9"/>
</dbReference>
<dbReference type="InterPro" id="IPR004197">
    <property type="entry name" value="Cellulase_Ig-like"/>
</dbReference>
<dbReference type="Proteomes" id="UP000563524">
    <property type="component" value="Unassembled WGS sequence"/>
</dbReference>
<feature type="signal peptide" evidence="7">
    <location>
        <begin position="1"/>
        <end position="18"/>
    </location>
</feature>
<dbReference type="InterPro" id="IPR014756">
    <property type="entry name" value="Ig_E-set"/>
</dbReference>
<evidence type="ECO:0000256" key="5">
    <source>
        <dbReference type="ARBA" id="ARBA00023326"/>
    </source>
</evidence>
<evidence type="ECO:0000256" key="1">
    <source>
        <dbReference type="ARBA" id="ARBA00007072"/>
    </source>
</evidence>
<feature type="chain" id="PRO_5033102060" description="Endoglucanase" evidence="7">
    <location>
        <begin position="19"/>
        <end position="625"/>
    </location>
</feature>
<proteinExistence type="inferred from homology"/>
<evidence type="ECO:0000259" key="9">
    <source>
        <dbReference type="Pfam" id="PF02927"/>
    </source>
</evidence>
<keyword evidence="2 6" id="KW-0378">Hydrolase</keyword>
<dbReference type="InterPro" id="IPR008928">
    <property type="entry name" value="6-hairpin_glycosidase_sf"/>
</dbReference>
<dbReference type="PROSITE" id="PS51257">
    <property type="entry name" value="PROKAR_LIPOPROTEIN"/>
    <property type="match status" value="1"/>
</dbReference>
<accession>A0A840I756</accession>
<comment type="similarity">
    <text evidence="1 6 7">Belongs to the glycosyl hydrolase 9 (cellulase E) family.</text>
</comment>
<dbReference type="EMBL" id="JACHOB010000005">
    <property type="protein sequence ID" value="MBB4659938.1"/>
    <property type="molecule type" value="Genomic_DNA"/>
</dbReference>
<evidence type="ECO:0000259" key="8">
    <source>
        <dbReference type="Pfam" id="PF00759"/>
    </source>
</evidence>
<feature type="active site" evidence="6">
    <location>
        <position position="606"/>
    </location>
</feature>
<dbReference type="CDD" id="cd02850">
    <property type="entry name" value="E_set_Cellulase_N"/>
    <property type="match status" value="1"/>
</dbReference>
<keyword evidence="4 6" id="KW-0326">Glycosidase</keyword>
<feature type="domain" description="Cellulase Ig-like" evidence="9">
    <location>
        <begin position="42"/>
        <end position="123"/>
    </location>
</feature>
<dbReference type="AlphaFoldDB" id="A0A840I756"/>
<reference evidence="10 11" key="1">
    <citation type="submission" date="2020-08" db="EMBL/GenBank/DDBJ databases">
        <title>Genomic Encyclopedia of Type Strains, Phase IV (KMG-IV): sequencing the most valuable type-strain genomes for metagenomic binning, comparative biology and taxonomic classification.</title>
        <authorList>
            <person name="Goeker M."/>
        </authorList>
    </citation>
    <scope>NUCLEOTIDE SEQUENCE [LARGE SCALE GENOMIC DNA]</scope>
    <source>
        <strain evidence="10 11">DSM 102850</strain>
    </source>
</reference>
<keyword evidence="7" id="KW-0136">Cellulose degradation</keyword>
<keyword evidence="3 6" id="KW-0119">Carbohydrate metabolism</keyword>
<evidence type="ECO:0000256" key="4">
    <source>
        <dbReference type="ARBA" id="ARBA00023295"/>
    </source>
</evidence>
<evidence type="ECO:0000256" key="3">
    <source>
        <dbReference type="ARBA" id="ARBA00023277"/>
    </source>
</evidence>
<evidence type="ECO:0000256" key="2">
    <source>
        <dbReference type="ARBA" id="ARBA00022801"/>
    </source>
</evidence>
<dbReference type="EC" id="3.2.1.4" evidence="7"/>
<protein>
    <recommendedName>
        <fullName evidence="7">Endoglucanase</fullName>
        <ecNumber evidence="7">3.2.1.4</ecNumber>
    </recommendedName>
</protein>
<dbReference type="Pfam" id="PF00759">
    <property type="entry name" value="Glyco_hydro_9"/>
    <property type="match status" value="1"/>
</dbReference>
<evidence type="ECO:0000256" key="7">
    <source>
        <dbReference type="RuleBase" id="RU361166"/>
    </source>
</evidence>
<dbReference type="SUPFAM" id="SSF81296">
    <property type="entry name" value="E set domains"/>
    <property type="match status" value="1"/>
</dbReference>
<comment type="caution">
    <text evidence="10">The sequence shown here is derived from an EMBL/GenBank/DDBJ whole genome shotgun (WGS) entry which is preliminary data.</text>
</comment>
<keyword evidence="7" id="KW-0732">Signal</keyword>
<dbReference type="Gene3D" id="2.60.40.10">
    <property type="entry name" value="Immunoglobulins"/>
    <property type="match status" value="1"/>
</dbReference>
<evidence type="ECO:0000313" key="11">
    <source>
        <dbReference type="Proteomes" id="UP000563524"/>
    </source>
</evidence>
<sequence length="625" mass="66362">MTLRPLIGASLLVLAACASDGAPDRSASEPTGPGGSPVAERASAIHVNMTGYLPAGAKRATVVTDAATPLQWTLQDAAGAPVAQGQTVPFGADDASGQRVQILDFDTVDRTGEGFVLTAGGAHSEPFDIKPGLYGPLARDAMAFFYHQRASTPIQAAYVGSAWARPAAHAPDAATCYGPKDARGNDWGGCPYSLDVSKGWYDAGDHGKYVVNSGISTWTLLNYAERTGGGLPDGALRIPEAGNGMPDTLDEARWNLDFMLAMQVPDGTTLRLPRGNQYADQDSLDFDTVDASGMVHHKIGDEHWTGLPMPPHEDPETRYLSYPSTAATLDLAATAAQCARVFRGVDDAYADRCLSAARRAYAAAQRVPDVLAYDVTPGGSGPYGDADLTDEFTWAATELWLTTSEADYEEDMRASRTFLAVPGAAGPARDIGWGSVEGLASLSLLLGSDALPEADRDLLRQSVVSAGDALVAEAEREGYGVPFDRSYGWGSNGDMANRGIVLAYAYDLTGDERYRTAVLGIEDYLLGRNPLGFSYVAGYGENALRRPHHRFWMGATVEGLPLPPPGALAGGANKTSPADDVAREIADSCAPMTCYRDDERAYALNEVAINWNAPFAWITAFLAED</sequence>
<dbReference type="GO" id="GO:0030245">
    <property type="term" value="P:cellulose catabolic process"/>
    <property type="evidence" value="ECO:0007669"/>
    <property type="project" value="UniProtKB-KW"/>
</dbReference>
<feature type="domain" description="Glycoside hydrolase family 9" evidence="8">
    <location>
        <begin position="134"/>
        <end position="618"/>
    </location>
</feature>
<keyword evidence="11" id="KW-1185">Reference proteome</keyword>
<dbReference type="RefSeq" id="WP_183819014.1">
    <property type="nucleotide sequence ID" value="NZ_JACHOB010000005.1"/>
</dbReference>
<dbReference type="PROSITE" id="PS00698">
    <property type="entry name" value="GH9_3"/>
    <property type="match status" value="1"/>
</dbReference>
<evidence type="ECO:0000313" key="10">
    <source>
        <dbReference type="EMBL" id="MBB4659938.1"/>
    </source>
</evidence>
<name>A0A840I756_9PROT</name>
<comment type="catalytic activity">
    <reaction evidence="7">
        <text>Endohydrolysis of (1-&gt;4)-beta-D-glucosidic linkages in cellulose, lichenin and cereal beta-D-glucans.</text>
        <dbReference type="EC" id="3.2.1.4"/>
    </reaction>
</comment>
<dbReference type="InterPro" id="IPR012341">
    <property type="entry name" value="6hp_glycosidase-like_sf"/>
</dbReference>
<dbReference type="Pfam" id="PF02927">
    <property type="entry name" value="CelD_N"/>
    <property type="match status" value="1"/>
</dbReference>
<dbReference type="InterPro" id="IPR013783">
    <property type="entry name" value="Ig-like_fold"/>
</dbReference>
<dbReference type="Gene3D" id="1.50.10.10">
    <property type="match status" value="1"/>
</dbReference>
<evidence type="ECO:0000256" key="6">
    <source>
        <dbReference type="PROSITE-ProRule" id="PRU10060"/>
    </source>
</evidence>
<dbReference type="PANTHER" id="PTHR22298">
    <property type="entry name" value="ENDO-1,4-BETA-GLUCANASE"/>
    <property type="match status" value="1"/>
</dbReference>